<dbReference type="CDD" id="cd13585">
    <property type="entry name" value="PBP2_TMBP_like"/>
    <property type="match status" value="1"/>
</dbReference>
<accession>A0ABQ4FV45</accession>
<organism evidence="5 6">
    <name type="scientific">Microbispora corallina</name>
    <dbReference type="NCBI Taxonomy" id="83302"/>
    <lineage>
        <taxon>Bacteria</taxon>
        <taxon>Bacillati</taxon>
        <taxon>Actinomycetota</taxon>
        <taxon>Actinomycetes</taxon>
        <taxon>Streptosporangiales</taxon>
        <taxon>Streptosporangiaceae</taxon>
        <taxon>Microbispora</taxon>
    </lineage>
</organism>
<dbReference type="SUPFAM" id="SSF53850">
    <property type="entry name" value="Periplasmic binding protein-like II"/>
    <property type="match status" value="1"/>
</dbReference>
<evidence type="ECO:0000256" key="4">
    <source>
        <dbReference type="SAM" id="SignalP"/>
    </source>
</evidence>
<dbReference type="InterPro" id="IPR006059">
    <property type="entry name" value="SBP"/>
</dbReference>
<feature type="chain" id="PRO_5046928641" evidence="4">
    <location>
        <begin position="19"/>
        <end position="418"/>
    </location>
</feature>
<dbReference type="PROSITE" id="PS51257">
    <property type="entry name" value="PROKAR_LIPOPROTEIN"/>
    <property type="match status" value="1"/>
</dbReference>
<name>A0ABQ4FV45_9ACTN</name>
<keyword evidence="2" id="KW-0813">Transport</keyword>
<keyword evidence="6" id="KW-1185">Reference proteome</keyword>
<evidence type="ECO:0000313" key="6">
    <source>
        <dbReference type="Proteomes" id="UP000603904"/>
    </source>
</evidence>
<evidence type="ECO:0000256" key="1">
    <source>
        <dbReference type="ARBA" id="ARBA00008520"/>
    </source>
</evidence>
<dbReference type="Pfam" id="PF01547">
    <property type="entry name" value="SBP_bac_1"/>
    <property type="match status" value="1"/>
</dbReference>
<dbReference type="RefSeq" id="WP_204056305.1">
    <property type="nucleotide sequence ID" value="NZ_BAAAGP010000002.1"/>
</dbReference>
<evidence type="ECO:0000313" key="5">
    <source>
        <dbReference type="EMBL" id="GIH38686.1"/>
    </source>
</evidence>
<dbReference type="Proteomes" id="UP000603904">
    <property type="component" value="Unassembled WGS sequence"/>
</dbReference>
<keyword evidence="3 4" id="KW-0732">Signal</keyword>
<evidence type="ECO:0000256" key="2">
    <source>
        <dbReference type="ARBA" id="ARBA00022448"/>
    </source>
</evidence>
<comment type="caution">
    <text evidence="5">The sequence shown here is derived from an EMBL/GenBank/DDBJ whole genome shotgun (WGS) entry which is preliminary data.</text>
</comment>
<proteinExistence type="inferred from homology"/>
<feature type="signal peptide" evidence="4">
    <location>
        <begin position="1"/>
        <end position="18"/>
    </location>
</feature>
<gene>
    <name evidence="5" type="ORF">Mco01_16860</name>
</gene>
<sequence length="418" mass="44458">MSRGLKALSAFALVAVLAAGCAKGSATRESAPEGTSNIKYFTFSAAPDHLADLDKIVKAFEAANPSITVTVETAPFTDYFTKLQTAIAGQTAPDAFELNYENFVSYADAGALRDLGDQTAGDDLSAYAPRSLQTFGRNGKQYALPESYSAVLLFYNKDLFDKAKLAYPTADWTWDDELAAARKLTGGEVYGDFQPVQFFEFYKALAQAGGSFFGPDGKQAAFNGPQGVAAAEFLLAKPGKVMPTVAQIGGTPDYDTNLFKKGRLAMWHNGVWQFAGLKDVPFGWDVVVEPASTKASAVFQNAVAVSATTKNAAAAYKWLRFLTSSEVAATTRVASSWELPPLADAKAYAGYFEQTPPANRKAVLDAVASATAEPVIARQQELQDIVTKALEQAAAGKAPVQKALDDAAAKVNELTKSG</sequence>
<dbReference type="PANTHER" id="PTHR30061:SF50">
    <property type="entry name" value="MALTOSE_MALTODEXTRIN-BINDING PERIPLASMIC PROTEIN"/>
    <property type="match status" value="1"/>
</dbReference>
<dbReference type="Gene3D" id="3.40.190.10">
    <property type="entry name" value="Periplasmic binding protein-like II"/>
    <property type="match status" value="1"/>
</dbReference>
<comment type="similarity">
    <text evidence="1">Belongs to the bacterial solute-binding protein 1 family.</text>
</comment>
<evidence type="ECO:0000256" key="3">
    <source>
        <dbReference type="ARBA" id="ARBA00022729"/>
    </source>
</evidence>
<reference evidence="5 6" key="1">
    <citation type="submission" date="2021-01" db="EMBL/GenBank/DDBJ databases">
        <title>Whole genome shotgun sequence of Microbispora corallina NBRC 16416.</title>
        <authorList>
            <person name="Komaki H."/>
            <person name="Tamura T."/>
        </authorList>
    </citation>
    <scope>NUCLEOTIDE SEQUENCE [LARGE SCALE GENOMIC DNA]</scope>
    <source>
        <strain evidence="5 6">NBRC 16416</strain>
    </source>
</reference>
<dbReference type="EMBL" id="BOOC01000005">
    <property type="protein sequence ID" value="GIH38686.1"/>
    <property type="molecule type" value="Genomic_DNA"/>
</dbReference>
<protein>
    <submittedName>
        <fullName evidence="5">Sugar ABC transporter substrate-binding protein</fullName>
    </submittedName>
</protein>
<dbReference type="PANTHER" id="PTHR30061">
    <property type="entry name" value="MALTOSE-BINDING PERIPLASMIC PROTEIN"/>
    <property type="match status" value="1"/>
</dbReference>